<dbReference type="Gene3D" id="3.30.70.360">
    <property type="match status" value="1"/>
</dbReference>
<dbReference type="STRING" id="543379.A0A232F346"/>
<evidence type="ECO:0000256" key="3">
    <source>
        <dbReference type="ARBA" id="ARBA00022801"/>
    </source>
</evidence>
<dbReference type="EMBL" id="NNAY01001167">
    <property type="protein sequence ID" value="OXU24910.1"/>
    <property type="molecule type" value="Genomic_DNA"/>
</dbReference>
<comment type="caution">
    <text evidence="4">The sequence shown here is derived from an EMBL/GenBank/DDBJ whole genome shotgun (WGS) entry which is preliminary data.</text>
</comment>
<dbReference type="InterPro" id="IPR002933">
    <property type="entry name" value="Peptidase_M20"/>
</dbReference>
<proteinExistence type="predicted"/>
<sequence length="494" mass="56997">MPIPPDVVKCYKHIDTCSKNYVNELKQIVKIPNVSSDPDAKNHLSTLIKWISSRMKKLGFNILLKQPYHETYKGHIPLVVVGSLGNDTKKKTLLYYCHLDVLKVQKGQWITDPFELTEKDGKLYGRGTAKMKGPLLCFIHAIECHRELGIELPVNIKIICESMYECKSKGLRSILEDLKATFLPNIDCVLLTESHWLGKDYPCIVYGMRGVCYFNLTVEGPRMDLSSGDFGGVIREPMQDLLFILNSLIDPFGRINIPHFYDDVVKVTPDEEEFYKKIKIDIEEYRNNVSVNRLGHDEKLKTVLMHVWRYPWFNMHYINTSCEGSNLLDIPKKVVARFSIRTVPNQKHEKVSTQMINYVKELIKRSKTPNRIDINAEHALDPWYENHLHWNYEAANKATKQVYKEEASFIREGNGFPTLLKIRDALPKRNILILPIVDCEAKAHSEEENISLRCYIEGTKLLVSYFHELASTARQHSSSKGSSLGRRDVCRDRL</sequence>
<dbReference type="Pfam" id="PF01546">
    <property type="entry name" value="Peptidase_M20"/>
    <property type="match status" value="1"/>
</dbReference>
<dbReference type="GO" id="GO:0006508">
    <property type="term" value="P:proteolysis"/>
    <property type="evidence" value="ECO:0007669"/>
    <property type="project" value="UniProtKB-KW"/>
</dbReference>
<dbReference type="GO" id="GO:0008233">
    <property type="term" value="F:peptidase activity"/>
    <property type="evidence" value="ECO:0007669"/>
    <property type="project" value="UniProtKB-KW"/>
</dbReference>
<organism evidence="4 5">
    <name type="scientific">Trichomalopsis sarcophagae</name>
    <dbReference type="NCBI Taxonomy" id="543379"/>
    <lineage>
        <taxon>Eukaryota</taxon>
        <taxon>Metazoa</taxon>
        <taxon>Ecdysozoa</taxon>
        <taxon>Arthropoda</taxon>
        <taxon>Hexapoda</taxon>
        <taxon>Insecta</taxon>
        <taxon>Pterygota</taxon>
        <taxon>Neoptera</taxon>
        <taxon>Endopterygota</taxon>
        <taxon>Hymenoptera</taxon>
        <taxon>Apocrita</taxon>
        <taxon>Proctotrupomorpha</taxon>
        <taxon>Chalcidoidea</taxon>
        <taxon>Pteromalidae</taxon>
        <taxon>Pteromalinae</taxon>
        <taxon>Trichomalopsis</taxon>
    </lineage>
</organism>
<dbReference type="Proteomes" id="UP000215335">
    <property type="component" value="Unassembled WGS sequence"/>
</dbReference>
<name>A0A232F346_9HYME</name>
<accession>A0A232F346</accession>
<keyword evidence="3" id="KW-0378">Hydrolase</keyword>
<dbReference type="PANTHER" id="PTHR43270:SF4">
    <property type="entry name" value="CARNOSINE DIPEPTIDASE 2, ISOFORM A"/>
    <property type="match status" value="1"/>
</dbReference>
<keyword evidence="5" id="KW-1185">Reference proteome</keyword>
<keyword evidence="1" id="KW-0645">Protease</keyword>
<protein>
    <submittedName>
        <fullName evidence="4">Uncharacterized protein</fullName>
    </submittedName>
</protein>
<dbReference type="InterPro" id="IPR051458">
    <property type="entry name" value="Cyt/Met_Dipeptidase"/>
</dbReference>
<dbReference type="CDD" id="cd05676">
    <property type="entry name" value="M20_dipept_like_CNDP"/>
    <property type="match status" value="1"/>
</dbReference>
<dbReference type="SUPFAM" id="SSF53187">
    <property type="entry name" value="Zn-dependent exopeptidases"/>
    <property type="match status" value="1"/>
</dbReference>
<dbReference type="PANTHER" id="PTHR43270">
    <property type="entry name" value="BETA-ALA-HIS DIPEPTIDASE"/>
    <property type="match status" value="1"/>
</dbReference>
<evidence type="ECO:0000313" key="4">
    <source>
        <dbReference type="EMBL" id="OXU24910.1"/>
    </source>
</evidence>
<keyword evidence="2" id="KW-0479">Metal-binding</keyword>
<evidence type="ECO:0000256" key="1">
    <source>
        <dbReference type="ARBA" id="ARBA00022670"/>
    </source>
</evidence>
<dbReference type="GO" id="GO:0046872">
    <property type="term" value="F:metal ion binding"/>
    <property type="evidence" value="ECO:0007669"/>
    <property type="project" value="UniProtKB-KW"/>
</dbReference>
<reference evidence="4 5" key="1">
    <citation type="journal article" date="2017" name="Curr. Biol.">
        <title>The Evolution of Venom by Co-option of Single-Copy Genes.</title>
        <authorList>
            <person name="Martinson E.O."/>
            <person name="Mrinalini"/>
            <person name="Kelkar Y.D."/>
            <person name="Chang C.H."/>
            <person name="Werren J.H."/>
        </authorList>
    </citation>
    <scope>NUCLEOTIDE SEQUENCE [LARGE SCALE GENOMIC DNA]</scope>
    <source>
        <strain evidence="4 5">Alberta</strain>
        <tissue evidence="4">Whole body</tissue>
    </source>
</reference>
<gene>
    <name evidence="4" type="ORF">TSAR_006221</name>
</gene>
<dbReference type="Gene3D" id="3.40.630.10">
    <property type="entry name" value="Zn peptidases"/>
    <property type="match status" value="1"/>
</dbReference>
<dbReference type="OrthoDB" id="7832001at2759"/>
<dbReference type="AlphaFoldDB" id="A0A232F346"/>
<evidence type="ECO:0000256" key="2">
    <source>
        <dbReference type="ARBA" id="ARBA00022723"/>
    </source>
</evidence>
<evidence type="ECO:0000313" key="5">
    <source>
        <dbReference type="Proteomes" id="UP000215335"/>
    </source>
</evidence>